<dbReference type="GO" id="GO:0012505">
    <property type="term" value="C:endomembrane system"/>
    <property type="evidence" value="ECO:0007669"/>
    <property type="project" value="UniProtKB-SubCell"/>
</dbReference>
<comment type="similarity">
    <text evidence="2">Belongs to the UPF0754 family.</text>
</comment>
<organism evidence="7 8">
    <name type="scientific">SAR324 cluster bacterium</name>
    <dbReference type="NCBI Taxonomy" id="2024889"/>
    <lineage>
        <taxon>Bacteria</taxon>
        <taxon>Deltaproteobacteria</taxon>
        <taxon>SAR324 cluster</taxon>
    </lineage>
</organism>
<reference evidence="8" key="1">
    <citation type="submission" date="2017-08" db="EMBL/GenBank/DDBJ databases">
        <title>A dynamic microbial community with high functional redundancy inhabits the cold, oxic subseafloor aquifer.</title>
        <authorList>
            <person name="Tully B.J."/>
            <person name="Wheat C.G."/>
            <person name="Glazer B.T."/>
            <person name="Huber J.A."/>
        </authorList>
    </citation>
    <scope>NUCLEOTIDE SEQUENCE [LARGE SCALE GENOMIC DNA]</scope>
</reference>
<dbReference type="PANTHER" id="PTHR35791:SF1">
    <property type="entry name" value="UPF0754 MEMBRANE PROTEIN YHEB"/>
    <property type="match status" value="1"/>
</dbReference>
<comment type="caution">
    <text evidence="7">The sequence shown here is derived from an EMBL/GenBank/DDBJ whole genome shotgun (WGS) entry which is preliminary data.</text>
</comment>
<sequence length="208" mass="24016">MESALDLNWINWKYVLIPLISAFIGWLTNWVAVKMLFHPKQPINLGFFTLHGIFHQRQKEIAQKLGSTIESKLLNHSDIHDVLTSDKFLQNILPLVETYLDDFVNNRLKSIHPMLAMLPDSMVVMIKEKLMEEFSNFIPDVLEGAGDALQEHINVKEIIREKIEKFDVSELEDILFSILKSEFKMIELVGGVLGFFIGISQLLILHWT</sequence>
<evidence type="ECO:0000256" key="5">
    <source>
        <dbReference type="ARBA" id="ARBA00023136"/>
    </source>
</evidence>
<evidence type="ECO:0000256" key="6">
    <source>
        <dbReference type="SAM" id="Phobius"/>
    </source>
</evidence>
<gene>
    <name evidence="7" type="ORF">COB67_09275</name>
</gene>
<feature type="transmembrane region" description="Helical" evidence="6">
    <location>
        <begin position="12"/>
        <end position="33"/>
    </location>
</feature>
<dbReference type="PANTHER" id="PTHR35791">
    <property type="entry name" value="UPF0754 MEMBRANE PROTEIN YHEB"/>
    <property type="match status" value="1"/>
</dbReference>
<feature type="transmembrane region" description="Helical" evidence="6">
    <location>
        <begin position="188"/>
        <end position="207"/>
    </location>
</feature>
<evidence type="ECO:0000256" key="1">
    <source>
        <dbReference type="ARBA" id="ARBA00004308"/>
    </source>
</evidence>
<dbReference type="Proteomes" id="UP000218113">
    <property type="component" value="Unassembled WGS sequence"/>
</dbReference>
<evidence type="ECO:0000313" key="7">
    <source>
        <dbReference type="EMBL" id="PCI27128.1"/>
    </source>
</evidence>
<name>A0A2A4T0U9_9DELT</name>
<dbReference type="AlphaFoldDB" id="A0A2A4T0U9"/>
<dbReference type="InterPro" id="IPR007383">
    <property type="entry name" value="DUF445"/>
</dbReference>
<dbReference type="EMBL" id="NVSR01000073">
    <property type="protein sequence ID" value="PCI27128.1"/>
    <property type="molecule type" value="Genomic_DNA"/>
</dbReference>
<keyword evidence="5 6" id="KW-0472">Membrane</keyword>
<evidence type="ECO:0000256" key="4">
    <source>
        <dbReference type="ARBA" id="ARBA00022989"/>
    </source>
</evidence>
<keyword evidence="4 6" id="KW-1133">Transmembrane helix</keyword>
<evidence type="ECO:0000256" key="3">
    <source>
        <dbReference type="ARBA" id="ARBA00022692"/>
    </source>
</evidence>
<dbReference type="Pfam" id="PF04286">
    <property type="entry name" value="DUF445"/>
    <property type="match status" value="2"/>
</dbReference>
<keyword evidence="3 6" id="KW-0812">Transmembrane</keyword>
<evidence type="ECO:0000313" key="8">
    <source>
        <dbReference type="Proteomes" id="UP000218113"/>
    </source>
</evidence>
<accession>A0A2A4T0U9</accession>
<proteinExistence type="inferred from homology"/>
<comment type="subcellular location">
    <subcellularLocation>
        <location evidence="1">Endomembrane system</location>
    </subcellularLocation>
</comment>
<evidence type="ECO:0000256" key="2">
    <source>
        <dbReference type="ARBA" id="ARBA00008053"/>
    </source>
</evidence>
<protein>
    <submittedName>
        <fullName evidence="7">DUF445 domain-containing protein</fullName>
    </submittedName>
</protein>